<name>A0A8J6N6V0_9BACT</name>
<protein>
    <recommendedName>
        <fullName evidence="1">Rhodanese domain-containing protein</fullName>
    </recommendedName>
</protein>
<evidence type="ECO:0000259" key="1">
    <source>
        <dbReference type="PROSITE" id="PS50206"/>
    </source>
</evidence>
<reference evidence="2 3" key="1">
    <citation type="submission" date="2020-08" db="EMBL/GenBank/DDBJ databases">
        <title>Bridging the membrane lipid divide: bacteria of the FCB group superphylum have the potential to synthesize archaeal ether lipids.</title>
        <authorList>
            <person name="Villanueva L."/>
            <person name="Von Meijenfeldt F.A.B."/>
            <person name="Westbye A.B."/>
            <person name="Yadav S."/>
            <person name="Hopmans E.C."/>
            <person name="Dutilh B.E."/>
            <person name="Sinninghe Damste J.S."/>
        </authorList>
    </citation>
    <scope>NUCLEOTIDE SEQUENCE [LARGE SCALE GENOMIC DNA]</scope>
    <source>
        <strain evidence="2">NIOZ-UU82</strain>
    </source>
</reference>
<dbReference type="EMBL" id="JACNLL010000044">
    <property type="protein sequence ID" value="MBC8199271.1"/>
    <property type="molecule type" value="Genomic_DNA"/>
</dbReference>
<dbReference type="PANTHER" id="PTHR44542">
    <property type="entry name" value="THIOSULFATE SULFURTRANSFERASE 18"/>
    <property type="match status" value="1"/>
</dbReference>
<dbReference type="GO" id="GO:0004792">
    <property type="term" value="F:thiosulfate-cyanide sulfurtransferase activity"/>
    <property type="evidence" value="ECO:0007669"/>
    <property type="project" value="InterPro"/>
</dbReference>
<dbReference type="InterPro" id="IPR036873">
    <property type="entry name" value="Rhodanese-like_dom_sf"/>
</dbReference>
<dbReference type="PROSITE" id="PS50206">
    <property type="entry name" value="RHODANESE_3"/>
    <property type="match status" value="1"/>
</dbReference>
<proteinExistence type="predicted"/>
<dbReference type="PROSITE" id="PS00380">
    <property type="entry name" value="RHODANESE_1"/>
    <property type="match status" value="1"/>
</dbReference>
<gene>
    <name evidence="2" type="ORF">H8E80_04400</name>
</gene>
<dbReference type="CDD" id="cd00158">
    <property type="entry name" value="RHOD"/>
    <property type="match status" value="1"/>
</dbReference>
<evidence type="ECO:0000313" key="2">
    <source>
        <dbReference type="EMBL" id="MBC8199271.1"/>
    </source>
</evidence>
<dbReference type="InterPro" id="IPR001307">
    <property type="entry name" value="Thiosulphate_STrfase_CS"/>
</dbReference>
<feature type="domain" description="Rhodanese" evidence="1">
    <location>
        <begin position="27"/>
        <end position="115"/>
    </location>
</feature>
<dbReference type="AlphaFoldDB" id="A0A8J6N6V0"/>
<accession>A0A8J6N6V0</accession>
<sequence length="115" mass="12469">MTAKDLVTEAKQNIVEVSVSDAKALLDKGGYIFLDVRTSKEFKMGHIPGAMHLARGLLEFKIAKKVPDKHANIIVYCKSGGRGSLATSTLGQMGYNVKNMAGGWKAWIKAGYPID</sequence>
<comment type="caution">
    <text evidence="2">The sequence shown here is derived from an EMBL/GenBank/DDBJ whole genome shotgun (WGS) entry which is preliminary data.</text>
</comment>
<dbReference type="Proteomes" id="UP000603545">
    <property type="component" value="Unassembled WGS sequence"/>
</dbReference>
<dbReference type="Gene3D" id="3.40.250.10">
    <property type="entry name" value="Rhodanese-like domain"/>
    <property type="match status" value="1"/>
</dbReference>
<evidence type="ECO:0000313" key="3">
    <source>
        <dbReference type="Proteomes" id="UP000603545"/>
    </source>
</evidence>
<dbReference type="PANTHER" id="PTHR44542:SF14">
    <property type="entry name" value="PROTEIN HIGH ARSENIC CONTENT 1, MITOCHONDRIAL-RELATED"/>
    <property type="match status" value="1"/>
</dbReference>
<dbReference type="Pfam" id="PF00581">
    <property type="entry name" value="Rhodanese"/>
    <property type="match status" value="1"/>
</dbReference>
<dbReference type="InterPro" id="IPR044684">
    <property type="entry name" value="STR17/STR18/HARC1-like"/>
</dbReference>
<dbReference type="InterPro" id="IPR001763">
    <property type="entry name" value="Rhodanese-like_dom"/>
</dbReference>
<dbReference type="SMART" id="SM00450">
    <property type="entry name" value="RHOD"/>
    <property type="match status" value="1"/>
</dbReference>
<dbReference type="SUPFAM" id="SSF52821">
    <property type="entry name" value="Rhodanese/Cell cycle control phosphatase"/>
    <property type="match status" value="1"/>
</dbReference>
<organism evidence="2 3">
    <name type="scientific">Candidatus Desulfaltia bathyphila</name>
    <dbReference type="NCBI Taxonomy" id="2841697"/>
    <lineage>
        <taxon>Bacteria</taxon>
        <taxon>Pseudomonadati</taxon>
        <taxon>Thermodesulfobacteriota</taxon>
        <taxon>Desulfobacteria</taxon>
        <taxon>Desulfobacterales</taxon>
        <taxon>Desulfobacterales incertae sedis</taxon>
        <taxon>Candidatus Desulfaltia</taxon>
    </lineage>
</organism>